<evidence type="ECO:0000313" key="3">
    <source>
        <dbReference type="EMBL" id="MFA0792472.1"/>
    </source>
</evidence>
<dbReference type="Pfam" id="PF13550">
    <property type="entry name" value="Phage-tail_3"/>
    <property type="match status" value="1"/>
</dbReference>
<reference evidence="3 4" key="1">
    <citation type="submission" date="2024-08" db="EMBL/GenBank/DDBJ databases">
        <authorList>
            <person name="Ishaq N."/>
        </authorList>
    </citation>
    <scope>NUCLEOTIDE SEQUENCE [LARGE SCALE GENOMIC DNA]</scope>
    <source>
        <strain evidence="3 4">JCM 30400</strain>
    </source>
</reference>
<gene>
    <name evidence="3" type="ORF">ACCI51_18190</name>
</gene>
<evidence type="ECO:0000259" key="1">
    <source>
        <dbReference type="Pfam" id="PF13550"/>
    </source>
</evidence>
<protein>
    <submittedName>
        <fullName evidence="3">Phage tail protein</fullName>
    </submittedName>
</protein>
<proteinExistence type="predicted"/>
<dbReference type="EMBL" id="JBGMEL010000027">
    <property type="protein sequence ID" value="MFA0792472.1"/>
    <property type="molecule type" value="Genomic_DNA"/>
</dbReference>
<dbReference type="Pfam" id="PF23666">
    <property type="entry name" value="Rcc01698_C"/>
    <property type="match status" value="1"/>
</dbReference>
<keyword evidence="4" id="KW-1185">Reference proteome</keyword>
<name>A0ABV4NSU5_9GAMM</name>
<dbReference type="InterPro" id="IPR032876">
    <property type="entry name" value="J_dom"/>
</dbReference>
<dbReference type="RefSeq" id="WP_371844853.1">
    <property type="nucleotide sequence ID" value="NZ_JBGMEL010000027.1"/>
</dbReference>
<organism evidence="3 4">
    <name type="scientific">Microbulbifer echini</name>
    <dbReference type="NCBI Taxonomy" id="1529067"/>
    <lineage>
        <taxon>Bacteria</taxon>
        <taxon>Pseudomonadati</taxon>
        <taxon>Pseudomonadota</taxon>
        <taxon>Gammaproteobacteria</taxon>
        <taxon>Cellvibrionales</taxon>
        <taxon>Microbulbiferaceae</taxon>
        <taxon>Microbulbifer</taxon>
    </lineage>
</organism>
<dbReference type="Proteomes" id="UP001569414">
    <property type="component" value="Unassembled WGS sequence"/>
</dbReference>
<evidence type="ECO:0000259" key="2">
    <source>
        <dbReference type="Pfam" id="PF23666"/>
    </source>
</evidence>
<comment type="caution">
    <text evidence="3">The sequence shown here is derived from an EMBL/GenBank/DDBJ whole genome shotgun (WGS) entry which is preliminary data.</text>
</comment>
<accession>A0ABV4NSU5</accession>
<feature type="domain" description="Rcc01698-like C-terminal" evidence="2">
    <location>
        <begin position="292"/>
        <end position="385"/>
    </location>
</feature>
<sequence length="517" mass="56102">MPYPLYAVVAEICERAGLPFGKFDTTLLEGYVSGMQISNDAPAFEHIQELAKVFFFDPVNRGDSLVFTPRGAEPVMTIDENDLISDSDDEKTRRSPEEIVRVLNLNYYDADGGIDTCKQTSDRSIDTRGEGEKNIETPLVLETDQAAQIAVIMHKVMIEEQRGDFEITLPDSYLKLTPGDVVLFHGDRCRIDEVSLDSGEQKYKLIHDRKSAYQSQAFGVAPMAPPAPVPLVPGATYIQFIDAPILASGDDSQLGYYVAIAGSNSAWAGATVALSLDGGQNFIESDSTDIEAVMGELTTSLNSHKREIPDTHNRVQLRLYDTNDALENRTLADLLNRQNRALIGHEIVSFGEAEEISPGVWEIGYLLRGRLGTNPTNHPAGTRFVLLERNTLNYIPTERYNLGQTLTFRATSIGSGKETTTSGLFSGASHAEPAPANLSAHRNGGQLVIQWHGVGRLGGRAAYDQSQFFAGYRVTVNGQSTDTSATTLTLADPGTATITVSQLNSITGPGPAAQISV</sequence>
<evidence type="ECO:0000313" key="4">
    <source>
        <dbReference type="Proteomes" id="UP001569414"/>
    </source>
</evidence>
<feature type="domain" description="Tip attachment protein J" evidence="1">
    <location>
        <begin position="42"/>
        <end position="194"/>
    </location>
</feature>
<dbReference type="InterPro" id="IPR056490">
    <property type="entry name" value="Rcc01698_C"/>
</dbReference>